<protein>
    <submittedName>
        <fullName evidence="2">Uncharacterized protein</fullName>
    </submittedName>
</protein>
<dbReference type="EMBL" id="VEVO01000013">
    <property type="protein sequence ID" value="KAF0032891.1"/>
    <property type="molecule type" value="Genomic_DNA"/>
</dbReference>
<reference evidence="2 3" key="1">
    <citation type="submission" date="2019-06" db="EMBL/GenBank/DDBJ databases">
        <title>Draft genomes of female and male turbot (Scophthalmus maximus).</title>
        <authorList>
            <person name="Xu H."/>
            <person name="Xu X.-W."/>
            <person name="Shao C."/>
            <person name="Chen S."/>
        </authorList>
    </citation>
    <scope>NUCLEOTIDE SEQUENCE [LARGE SCALE GENOMIC DNA]</scope>
    <source>
        <strain evidence="2">Ysfricsl-2016a</strain>
        <tissue evidence="2">Blood</tissue>
    </source>
</reference>
<proteinExistence type="predicted"/>
<evidence type="ECO:0000256" key="1">
    <source>
        <dbReference type="SAM" id="MobiDB-lite"/>
    </source>
</evidence>
<sequence>MSQLRASSGPSCDDENTVSPPDLYQLTASHSAVKVRRREREQNNRTQTEYLECGRFAEVFTRVFFFSTQDYGILTIFRIAQCMICIVIVDELDESLSMLTRINPECRGSALALIGSVNFQSVCFCRDTGSDVFVRAAGAPSPVTSPNDLSDYIGLITM</sequence>
<name>A0A6A4SP73_SCOMX</name>
<evidence type="ECO:0000313" key="2">
    <source>
        <dbReference type="EMBL" id="KAF0032891.1"/>
    </source>
</evidence>
<dbReference type="AlphaFoldDB" id="A0A6A4SP73"/>
<gene>
    <name evidence="2" type="ORF">F2P81_015181</name>
</gene>
<comment type="caution">
    <text evidence="2">The sequence shown here is derived from an EMBL/GenBank/DDBJ whole genome shotgun (WGS) entry which is preliminary data.</text>
</comment>
<organism evidence="2 3">
    <name type="scientific">Scophthalmus maximus</name>
    <name type="common">Turbot</name>
    <name type="synonym">Psetta maxima</name>
    <dbReference type="NCBI Taxonomy" id="52904"/>
    <lineage>
        <taxon>Eukaryota</taxon>
        <taxon>Metazoa</taxon>
        <taxon>Chordata</taxon>
        <taxon>Craniata</taxon>
        <taxon>Vertebrata</taxon>
        <taxon>Euteleostomi</taxon>
        <taxon>Actinopterygii</taxon>
        <taxon>Neopterygii</taxon>
        <taxon>Teleostei</taxon>
        <taxon>Neoteleostei</taxon>
        <taxon>Acanthomorphata</taxon>
        <taxon>Carangaria</taxon>
        <taxon>Pleuronectiformes</taxon>
        <taxon>Pleuronectoidei</taxon>
        <taxon>Scophthalmidae</taxon>
        <taxon>Scophthalmus</taxon>
    </lineage>
</organism>
<accession>A0A6A4SP73</accession>
<evidence type="ECO:0000313" key="3">
    <source>
        <dbReference type="Proteomes" id="UP000438429"/>
    </source>
</evidence>
<feature type="compositionally biased region" description="Polar residues" evidence="1">
    <location>
        <begin position="1"/>
        <end position="10"/>
    </location>
</feature>
<feature type="region of interest" description="Disordered" evidence="1">
    <location>
        <begin position="1"/>
        <end position="22"/>
    </location>
</feature>
<dbReference type="Proteomes" id="UP000438429">
    <property type="component" value="Unassembled WGS sequence"/>
</dbReference>